<proteinExistence type="predicted"/>
<evidence type="ECO:0000313" key="2">
    <source>
        <dbReference type="Proteomes" id="UP000092460"/>
    </source>
</evidence>
<keyword evidence="2" id="KW-1185">Reference proteome</keyword>
<reference evidence="1" key="2">
    <citation type="submission" date="2020-05" db="UniProtKB">
        <authorList>
            <consortium name="EnsemblMetazoa"/>
        </authorList>
    </citation>
    <scope>IDENTIFICATION</scope>
    <source>
        <strain evidence="1">IAEA</strain>
    </source>
</reference>
<name>A0A1B0C3T3_9MUSC</name>
<dbReference type="STRING" id="67801.A0A1B0C3T3"/>
<dbReference type="EMBL" id="JXJN01025096">
    <property type="status" value="NOT_ANNOTATED_CDS"/>
    <property type="molecule type" value="Genomic_DNA"/>
</dbReference>
<sequence>FRIKLTCNRKQPIKQKYHEIHAKKDVKTKKVLFEIICNTICRRVKTELLTYMKSYIRWNTQWMPSVESPSLRMVWYGGTKVYCTTRKVYCTTRKYTVRPEKYSIRPEKYSIRPEKYTVRPEKYIVRPESILYDQKNEVRINHNLIKPYNVADIKPFVEQLFEEMNAVNFHFHNHRPWWHQLNEKYQQNREMFLSLAMDTMVTSFELLHFWIEKEQCAAAYRLIYMKILCMLKIEKHAHTPLSFQQNATLP</sequence>
<dbReference type="VEuPathDB" id="VectorBase:GPPI048344"/>
<dbReference type="Proteomes" id="UP000092460">
    <property type="component" value="Unassembled WGS sequence"/>
</dbReference>
<evidence type="ECO:0000313" key="1">
    <source>
        <dbReference type="EnsemblMetazoa" id="GPPI048344-PA"/>
    </source>
</evidence>
<protein>
    <submittedName>
        <fullName evidence="1">Uncharacterized protein</fullName>
    </submittedName>
</protein>
<dbReference type="AlphaFoldDB" id="A0A1B0C3T3"/>
<reference evidence="2" key="1">
    <citation type="submission" date="2015-01" db="EMBL/GenBank/DDBJ databases">
        <authorList>
            <person name="Aksoy S."/>
            <person name="Warren W."/>
            <person name="Wilson R.K."/>
        </authorList>
    </citation>
    <scope>NUCLEOTIDE SEQUENCE [LARGE SCALE GENOMIC DNA]</scope>
    <source>
        <strain evidence="2">IAEA</strain>
    </source>
</reference>
<organism evidence="1 2">
    <name type="scientific">Glossina palpalis gambiensis</name>
    <dbReference type="NCBI Taxonomy" id="67801"/>
    <lineage>
        <taxon>Eukaryota</taxon>
        <taxon>Metazoa</taxon>
        <taxon>Ecdysozoa</taxon>
        <taxon>Arthropoda</taxon>
        <taxon>Hexapoda</taxon>
        <taxon>Insecta</taxon>
        <taxon>Pterygota</taxon>
        <taxon>Neoptera</taxon>
        <taxon>Endopterygota</taxon>
        <taxon>Diptera</taxon>
        <taxon>Brachycera</taxon>
        <taxon>Muscomorpha</taxon>
        <taxon>Hippoboscoidea</taxon>
        <taxon>Glossinidae</taxon>
        <taxon>Glossina</taxon>
    </lineage>
</organism>
<dbReference type="EnsemblMetazoa" id="GPPI048344-RA">
    <property type="protein sequence ID" value="GPPI048344-PA"/>
    <property type="gene ID" value="GPPI048344"/>
</dbReference>
<accession>A0A1B0C3T3</accession>